<evidence type="ECO:0000256" key="4">
    <source>
        <dbReference type="ARBA" id="ARBA00024207"/>
    </source>
</evidence>
<keyword evidence="2" id="KW-0540">Nuclease</keyword>
<keyword evidence="6" id="KW-1185">Reference proteome</keyword>
<evidence type="ECO:0008006" key="7">
    <source>
        <dbReference type="Google" id="ProtNLM"/>
    </source>
</evidence>
<keyword evidence="3" id="KW-0378">Hydrolase</keyword>
<protein>
    <recommendedName>
        <fullName evidence="7">DUF86 domain-containing protein</fullName>
    </recommendedName>
</protein>
<dbReference type="GO" id="GO:0016787">
    <property type="term" value="F:hydrolase activity"/>
    <property type="evidence" value="ECO:0007669"/>
    <property type="project" value="UniProtKB-KW"/>
</dbReference>
<reference evidence="5 6" key="1">
    <citation type="submission" date="2020-11" db="EMBL/GenBank/DDBJ databases">
        <title>Draft genome sequencing of a Lachnospiraceae strain isolated from anoxic soil subjected to BSD treatment.</title>
        <authorList>
            <person name="Uek A."/>
            <person name="Tonouchi A."/>
        </authorList>
    </citation>
    <scope>NUCLEOTIDE SEQUENCE [LARGE SCALE GENOMIC DNA]</scope>
    <source>
        <strain evidence="5 6">TB5</strain>
    </source>
</reference>
<evidence type="ECO:0000313" key="5">
    <source>
        <dbReference type="EMBL" id="BCN31830.1"/>
    </source>
</evidence>
<dbReference type="KEGG" id="ahb:bsdtb5_31250"/>
<gene>
    <name evidence="5" type="ORF">bsdtb5_31250</name>
</gene>
<dbReference type="InterPro" id="IPR037038">
    <property type="entry name" value="HepT-like_sf"/>
</dbReference>
<proteinExistence type="inferred from homology"/>
<evidence type="ECO:0000256" key="3">
    <source>
        <dbReference type="ARBA" id="ARBA00022801"/>
    </source>
</evidence>
<keyword evidence="1" id="KW-1277">Toxin-antitoxin system</keyword>
<name>A0A7R7EMZ4_9FIRM</name>
<evidence type="ECO:0000313" key="6">
    <source>
        <dbReference type="Proteomes" id="UP000595897"/>
    </source>
</evidence>
<comment type="similarity">
    <text evidence="4">Belongs to the HepT RNase toxin family.</text>
</comment>
<evidence type="ECO:0000256" key="2">
    <source>
        <dbReference type="ARBA" id="ARBA00022722"/>
    </source>
</evidence>
<dbReference type="RefSeq" id="WP_271712921.1">
    <property type="nucleotide sequence ID" value="NZ_AP024169.1"/>
</dbReference>
<dbReference type="Gene3D" id="1.20.120.580">
    <property type="entry name" value="bsu32300-like"/>
    <property type="match status" value="1"/>
</dbReference>
<organism evidence="5 6">
    <name type="scientific">Anaeromicropila herbilytica</name>
    <dbReference type="NCBI Taxonomy" id="2785025"/>
    <lineage>
        <taxon>Bacteria</taxon>
        <taxon>Bacillati</taxon>
        <taxon>Bacillota</taxon>
        <taxon>Clostridia</taxon>
        <taxon>Lachnospirales</taxon>
        <taxon>Lachnospiraceae</taxon>
        <taxon>Anaeromicropila</taxon>
    </lineage>
</organism>
<dbReference type="Pfam" id="PF01934">
    <property type="entry name" value="HepT-like"/>
    <property type="match status" value="1"/>
</dbReference>
<dbReference type="EMBL" id="AP024169">
    <property type="protein sequence ID" value="BCN31830.1"/>
    <property type="molecule type" value="Genomic_DNA"/>
</dbReference>
<dbReference type="GO" id="GO:0004540">
    <property type="term" value="F:RNA nuclease activity"/>
    <property type="evidence" value="ECO:0007669"/>
    <property type="project" value="InterPro"/>
</dbReference>
<dbReference type="Proteomes" id="UP000595897">
    <property type="component" value="Chromosome"/>
</dbReference>
<dbReference type="SUPFAM" id="SSF81593">
    <property type="entry name" value="Nucleotidyltransferase substrate binding subunit/domain"/>
    <property type="match status" value="1"/>
</dbReference>
<sequence>MNEDRLLAVIADMSESIEQLKQCRIILESKEEDETSIFITYGLKQLFVESFITVEDFTSIMLKELKRFKIGIDMRQGLSILLENHIIDERQNDFLNAARLLRNRISHRYKEPSREELMAFVKNQEDSFDEILTVMKRQLIK</sequence>
<dbReference type="GO" id="GO:0110001">
    <property type="term" value="C:toxin-antitoxin complex"/>
    <property type="evidence" value="ECO:0007669"/>
    <property type="project" value="InterPro"/>
</dbReference>
<accession>A0A7R7EMZ4</accession>
<evidence type="ECO:0000256" key="1">
    <source>
        <dbReference type="ARBA" id="ARBA00022649"/>
    </source>
</evidence>
<dbReference type="AlphaFoldDB" id="A0A7R7EMZ4"/>
<dbReference type="InterPro" id="IPR008201">
    <property type="entry name" value="HepT-like"/>
</dbReference>